<dbReference type="PROSITE" id="PS00518">
    <property type="entry name" value="ZF_RING_1"/>
    <property type="match status" value="1"/>
</dbReference>
<keyword evidence="5" id="KW-0808">Transferase</keyword>
<dbReference type="EMBL" id="JBJQOH010000006">
    <property type="protein sequence ID" value="KAL3686091.1"/>
    <property type="molecule type" value="Genomic_DNA"/>
</dbReference>
<evidence type="ECO:0000256" key="1">
    <source>
        <dbReference type="ARBA" id="ARBA00001798"/>
    </source>
</evidence>
<keyword evidence="7" id="KW-0677">Repeat</keyword>
<evidence type="ECO:0000256" key="6">
    <source>
        <dbReference type="ARBA" id="ARBA00022723"/>
    </source>
</evidence>
<dbReference type="PANTHER" id="PTHR11685">
    <property type="entry name" value="RBR FAMILY RING FINGER AND IBR DOMAIN-CONTAINING"/>
    <property type="match status" value="1"/>
</dbReference>
<dbReference type="Pfam" id="PF00097">
    <property type="entry name" value="zf-C3HC4"/>
    <property type="match status" value="1"/>
</dbReference>
<dbReference type="InterPro" id="IPR036397">
    <property type="entry name" value="RNaseH_sf"/>
</dbReference>
<evidence type="ECO:0000256" key="9">
    <source>
        <dbReference type="ARBA" id="ARBA00022786"/>
    </source>
</evidence>
<dbReference type="PROSITE" id="PS50089">
    <property type="entry name" value="ZF_RING_2"/>
    <property type="match status" value="1"/>
</dbReference>
<keyword evidence="17" id="KW-1185">Reference proteome</keyword>
<keyword evidence="8 11" id="KW-0863">Zinc-finger</keyword>
<dbReference type="GO" id="GO:0008270">
    <property type="term" value="F:zinc ion binding"/>
    <property type="evidence" value="ECO:0007669"/>
    <property type="project" value="UniProtKB-KW"/>
</dbReference>
<accession>A0ABD3H5F4</accession>
<comment type="caution">
    <text evidence="16">The sequence shown here is derived from an EMBL/GenBank/DDBJ whole genome shotgun (WGS) entry which is preliminary data.</text>
</comment>
<sequence length="566" mass="63737">MADVVAVREQLQELSQAIALQADMEMAYNMQLEEALATSTRSTATSSKDKMIYEDEPAAAANEFHPLMDGFTLLLQFQREELLKLEQGMRDQQQALEEAQGSLLEMRRRYHDMEFARAVAEMSDREWRRVGECFEKPFGLEGDCASTLYTARVNEGPGHVAVGWSLMDSEDRVLMEQSKYLGFKVSAYVADCTALLEGLTVAVTAGVKRIHVCCNSLAIVNQLAGQWKSHAPKQAKLLERIVAEKEQFESFSVERVANHRNVHATSLAHEAVRKRSDSSLKKTEEEHASTSEWHDDEEGGMYDDEAGTSGAQPLEVDKTKASASEDPENEEQGVPTPGTEEKGKMEECPICLETTLQKDTFRVNGCSHKFCRNCLNRHVETRLKSNQVPVRCPQDCSNLLDIDECRNILSPELLEAYATSLTEASIPESERVYCPYPNCSSFMSRVSPSAGPSSSMAGAIGSTECLECHRLFCAECLVPWHGDISCDEYQKLPADARNPEDIKFQRLAKCKRWQRCKRCRHVIELVQGCYHITCRCGHQFCYVCGEPWGSGHRCKCKFWDEENLFK</sequence>
<dbReference type="EC" id="2.3.2.31" evidence="4"/>
<evidence type="ECO:0000256" key="5">
    <source>
        <dbReference type="ARBA" id="ARBA00022679"/>
    </source>
</evidence>
<feature type="domain" description="RING-type" evidence="15">
    <location>
        <begin position="344"/>
        <end position="560"/>
    </location>
</feature>
<keyword evidence="10" id="KW-0862">Zinc</keyword>
<dbReference type="PROSITE" id="PS51873">
    <property type="entry name" value="TRIAD"/>
    <property type="match status" value="1"/>
</dbReference>
<dbReference type="AlphaFoldDB" id="A0ABD3H5F4"/>
<dbReference type="Gene3D" id="3.30.420.10">
    <property type="entry name" value="Ribonuclease H-like superfamily/Ribonuclease H"/>
    <property type="match status" value="1"/>
</dbReference>
<comment type="similarity">
    <text evidence="3">Belongs to the RBR family. Ariadne subfamily.</text>
</comment>
<proteinExistence type="inferred from homology"/>
<comment type="catalytic activity">
    <reaction evidence="1">
        <text>[E2 ubiquitin-conjugating enzyme]-S-ubiquitinyl-L-cysteine + [acceptor protein]-L-lysine = [E2 ubiquitin-conjugating enzyme]-L-cysteine + [acceptor protein]-N(6)-ubiquitinyl-L-lysine.</text>
        <dbReference type="EC" id="2.3.2.31"/>
    </reaction>
</comment>
<evidence type="ECO:0000256" key="2">
    <source>
        <dbReference type="ARBA" id="ARBA00003976"/>
    </source>
</evidence>
<evidence type="ECO:0000256" key="12">
    <source>
        <dbReference type="SAM" id="Coils"/>
    </source>
</evidence>
<dbReference type="Gene3D" id="3.30.40.10">
    <property type="entry name" value="Zinc/RING finger domain, C3HC4 (zinc finger)"/>
    <property type="match status" value="1"/>
</dbReference>
<evidence type="ECO:0000256" key="11">
    <source>
        <dbReference type="PROSITE-ProRule" id="PRU00175"/>
    </source>
</evidence>
<feature type="region of interest" description="Disordered" evidence="13">
    <location>
        <begin position="262"/>
        <end position="344"/>
    </location>
</feature>
<keyword evidence="12" id="KW-0175">Coiled coil</keyword>
<dbReference type="InterPro" id="IPR018957">
    <property type="entry name" value="Znf_C3HC4_RING-type"/>
</dbReference>
<evidence type="ECO:0000313" key="17">
    <source>
        <dbReference type="Proteomes" id="UP001633002"/>
    </source>
</evidence>
<keyword evidence="9" id="KW-0833">Ubl conjugation pathway</keyword>
<evidence type="ECO:0000256" key="8">
    <source>
        <dbReference type="ARBA" id="ARBA00022771"/>
    </source>
</evidence>
<dbReference type="InterPro" id="IPR013083">
    <property type="entry name" value="Znf_RING/FYVE/PHD"/>
</dbReference>
<dbReference type="SUPFAM" id="SSF53098">
    <property type="entry name" value="Ribonuclease H-like"/>
    <property type="match status" value="1"/>
</dbReference>
<evidence type="ECO:0000259" key="14">
    <source>
        <dbReference type="PROSITE" id="PS50089"/>
    </source>
</evidence>
<dbReference type="CDD" id="cd22584">
    <property type="entry name" value="Rcat_RBR_unk"/>
    <property type="match status" value="1"/>
</dbReference>
<dbReference type="InterPro" id="IPR002867">
    <property type="entry name" value="IBR_dom"/>
</dbReference>
<dbReference type="InterPro" id="IPR002156">
    <property type="entry name" value="RNaseH_domain"/>
</dbReference>
<evidence type="ECO:0000256" key="4">
    <source>
        <dbReference type="ARBA" id="ARBA00012251"/>
    </source>
</evidence>
<dbReference type="InterPro" id="IPR031127">
    <property type="entry name" value="E3_UB_ligase_RBR"/>
</dbReference>
<evidence type="ECO:0000256" key="13">
    <source>
        <dbReference type="SAM" id="MobiDB-lite"/>
    </source>
</evidence>
<dbReference type="Pfam" id="PF01485">
    <property type="entry name" value="IBR"/>
    <property type="match status" value="2"/>
</dbReference>
<organism evidence="16 17">
    <name type="scientific">Riccia sorocarpa</name>
    <dbReference type="NCBI Taxonomy" id="122646"/>
    <lineage>
        <taxon>Eukaryota</taxon>
        <taxon>Viridiplantae</taxon>
        <taxon>Streptophyta</taxon>
        <taxon>Embryophyta</taxon>
        <taxon>Marchantiophyta</taxon>
        <taxon>Marchantiopsida</taxon>
        <taxon>Marchantiidae</taxon>
        <taxon>Marchantiales</taxon>
        <taxon>Ricciaceae</taxon>
        <taxon>Riccia</taxon>
    </lineage>
</organism>
<dbReference type="CDD" id="cd22582">
    <property type="entry name" value="BRcat_RBR_unk"/>
    <property type="match status" value="1"/>
</dbReference>
<dbReference type="InterPro" id="IPR012337">
    <property type="entry name" value="RNaseH-like_sf"/>
</dbReference>
<dbReference type="Proteomes" id="UP001633002">
    <property type="component" value="Unassembled WGS sequence"/>
</dbReference>
<feature type="compositionally biased region" description="Acidic residues" evidence="13">
    <location>
        <begin position="294"/>
        <end position="306"/>
    </location>
</feature>
<dbReference type="SMART" id="SM00647">
    <property type="entry name" value="IBR"/>
    <property type="match status" value="2"/>
</dbReference>
<dbReference type="Pfam" id="PF13456">
    <property type="entry name" value="RVT_3"/>
    <property type="match status" value="1"/>
</dbReference>
<dbReference type="FunFam" id="3.30.40.10:FF:000230">
    <property type="entry name" value="RBR-type E3 ubiquitin transferase"/>
    <property type="match status" value="1"/>
</dbReference>
<gene>
    <name evidence="16" type="ORF">R1sor_004113</name>
</gene>
<dbReference type="InterPro" id="IPR044066">
    <property type="entry name" value="TRIAD_supradom"/>
</dbReference>
<dbReference type="Gene3D" id="1.20.120.1750">
    <property type="match status" value="1"/>
</dbReference>
<reference evidence="16 17" key="1">
    <citation type="submission" date="2024-09" db="EMBL/GenBank/DDBJ databases">
        <title>Chromosome-scale assembly of Riccia sorocarpa.</title>
        <authorList>
            <person name="Paukszto L."/>
        </authorList>
    </citation>
    <scope>NUCLEOTIDE SEQUENCE [LARGE SCALE GENOMIC DNA]</scope>
    <source>
        <strain evidence="16">LP-2024</strain>
        <tissue evidence="16">Aerial parts of the thallus</tissue>
    </source>
</reference>
<evidence type="ECO:0000313" key="16">
    <source>
        <dbReference type="EMBL" id="KAL3686091.1"/>
    </source>
</evidence>
<dbReference type="InterPro" id="IPR017907">
    <property type="entry name" value="Znf_RING_CS"/>
</dbReference>
<feature type="domain" description="RING-type" evidence="14">
    <location>
        <begin position="348"/>
        <end position="395"/>
    </location>
</feature>
<keyword evidence="6" id="KW-0479">Metal-binding</keyword>
<protein>
    <recommendedName>
        <fullName evidence="4">RBR-type E3 ubiquitin transferase</fullName>
        <ecNumber evidence="4">2.3.2.31</ecNumber>
    </recommendedName>
</protein>
<dbReference type="GO" id="GO:0061630">
    <property type="term" value="F:ubiquitin protein ligase activity"/>
    <property type="evidence" value="ECO:0007669"/>
    <property type="project" value="UniProtKB-EC"/>
</dbReference>
<feature type="coiled-coil region" evidence="12">
    <location>
        <begin position="75"/>
        <end position="109"/>
    </location>
</feature>
<comment type="function">
    <text evidence="2">Might act as an E3 ubiquitin-protein ligase, or as part of E3 complex, which accepts ubiquitin from specific E2 ubiquitin-conjugating enzymes and then transfers it to substrates.</text>
</comment>
<dbReference type="SUPFAM" id="SSF57850">
    <property type="entry name" value="RING/U-box"/>
    <property type="match status" value="2"/>
</dbReference>
<evidence type="ECO:0000256" key="10">
    <source>
        <dbReference type="ARBA" id="ARBA00022833"/>
    </source>
</evidence>
<dbReference type="InterPro" id="IPR001841">
    <property type="entry name" value="Znf_RING"/>
</dbReference>
<evidence type="ECO:0000259" key="15">
    <source>
        <dbReference type="PROSITE" id="PS51873"/>
    </source>
</evidence>
<feature type="compositionally biased region" description="Basic and acidic residues" evidence="13">
    <location>
        <begin position="270"/>
        <end position="293"/>
    </location>
</feature>
<evidence type="ECO:0000256" key="7">
    <source>
        <dbReference type="ARBA" id="ARBA00022737"/>
    </source>
</evidence>
<name>A0ABD3H5F4_9MARC</name>
<evidence type="ECO:0000256" key="3">
    <source>
        <dbReference type="ARBA" id="ARBA00005884"/>
    </source>
</evidence>
<dbReference type="SMART" id="SM00184">
    <property type="entry name" value="RING"/>
    <property type="match status" value="1"/>
</dbReference>